<evidence type="ECO:0000256" key="2">
    <source>
        <dbReference type="SAM" id="Phobius"/>
    </source>
</evidence>
<organism evidence="3 4">
    <name type="scientific">Deinococcus maricopensis (strain DSM 21211 / LMG 22137 / NRRL B-23946 / LB-34)</name>
    <dbReference type="NCBI Taxonomy" id="709986"/>
    <lineage>
        <taxon>Bacteria</taxon>
        <taxon>Thermotogati</taxon>
        <taxon>Deinococcota</taxon>
        <taxon>Deinococci</taxon>
        <taxon>Deinococcales</taxon>
        <taxon>Deinococcaceae</taxon>
        <taxon>Deinococcus</taxon>
    </lineage>
</organism>
<feature type="region of interest" description="Disordered" evidence="1">
    <location>
        <begin position="1"/>
        <end position="41"/>
    </location>
</feature>
<dbReference type="AlphaFoldDB" id="E8U690"/>
<dbReference type="Proteomes" id="UP000008635">
    <property type="component" value="Chromosome"/>
</dbReference>
<reference evidence="4" key="2">
    <citation type="submission" date="2011-01" db="EMBL/GenBank/DDBJ databases">
        <title>The complete genome of Deinococcus maricopensis DSM 21211.</title>
        <authorList>
            <consortium name="US DOE Joint Genome Institute (JGI-PGF)"/>
            <person name="Lucas S."/>
            <person name="Copeland A."/>
            <person name="Lapidus A."/>
            <person name="Goodwin L."/>
            <person name="Pitluck S."/>
            <person name="Kyrpides N."/>
            <person name="Mavromatis K."/>
            <person name="Pagani I."/>
            <person name="Ivanova N."/>
            <person name="Ovchinnikova G."/>
            <person name="Zeytun A."/>
            <person name="Detter J.C."/>
            <person name="Han C."/>
            <person name="Land M."/>
            <person name="Hauser L."/>
            <person name="Markowitz V."/>
            <person name="Cheng J.-F."/>
            <person name="Hugenholtz P."/>
            <person name="Woyke T."/>
            <person name="Wu D."/>
            <person name="Pukall R."/>
            <person name="Gehrich-Schroeter G."/>
            <person name="Brambilla E."/>
            <person name="Klenk H.-P."/>
            <person name="Eisen J.A."/>
        </authorList>
    </citation>
    <scope>NUCLEOTIDE SEQUENCE [LARGE SCALE GENOMIC DNA]</scope>
    <source>
        <strain evidence="4">DSM 21211 / LMG 22137 / NRRL B-23946 / LB-34</strain>
    </source>
</reference>
<feature type="compositionally biased region" description="Low complexity" evidence="1">
    <location>
        <begin position="7"/>
        <end position="17"/>
    </location>
</feature>
<dbReference type="STRING" id="709986.Deima_0925"/>
<keyword evidence="4" id="KW-1185">Reference proteome</keyword>
<proteinExistence type="predicted"/>
<accession>E8U690</accession>
<reference evidence="3 4" key="1">
    <citation type="journal article" date="2011" name="Stand. Genomic Sci.">
        <title>Complete genome sequence of Deinococcus maricopensis type strain (LB-34).</title>
        <authorList>
            <person name="Pukall R."/>
            <person name="Zeytun A."/>
            <person name="Lucas S."/>
            <person name="Lapidus A."/>
            <person name="Hammon N."/>
            <person name="Deshpande S."/>
            <person name="Nolan M."/>
            <person name="Cheng J.F."/>
            <person name="Pitluck S."/>
            <person name="Liolios K."/>
            <person name="Pagani I."/>
            <person name="Mikhailova N."/>
            <person name="Ivanova N."/>
            <person name="Mavromatis K."/>
            <person name="Pati A."/>
            <person name="Tapia R."/>
            <person name="Han C."/>
            <person name="Goodwin L."/>
            <person name="Chen A."/>
            <person name="Palaniappan K."/>
            <person name="Land M."/>
            <person name="Hauser L."/>
            <person name="Chang Y.J."/>
            <person name="Jeffries C.D."/>
            <person name="Brambilla E.M."/>
            <person name="Rohde M."/>
            <person name="Goker M."/>
            <person name="Detter J.C."/>
            <person name="Woyke T."/>
            <person name="Bristow J."/>
            <person name="Eisen J.A."/>
            <person name="Markowitz V."/>
            <person name="Hugenholtz P."/>
            <person name="Kyrpides N.C."/>
            <person name="Klenk H.P."/>
        </authorList>
    </citation>
    <scope>NUCLEOTIDE SEQUENCE [LARGE SCALE GENOMIC DNA]</scope>
    <source>
        <strain evidence="4">DSM 21211 / LMG 22137 / NRRL B-23946 / LB-34</strain>
    </source>
</reference>
<feature type="compositionally biased region" description="Basic residues" evidence="1">
    <location>
        <begin position="20"/>
        <end position="41"/>
    </location>
</feature>
<dbReference type="KEGG" id="dmr:Deima_0925"/>
<keyword evidence="2" id="KW-1133">Transmembrane helix</keyword>
<evidence type="ECO:0000313" key="3">
    <source>
        <dbReference type="EMBL" id="ADV66579.1"/>
    </source>
</evidence>
<gene>
    <name evidence="3" type="ordered locus">Deima_0925</name>
</gene>
<name>E8U690_DEIML</name>
<evidence type="ECO:0000313" key="4">
    <source>
        <dbReference type="Proteomes" id="UP000008635"/>
    </source>
</evidence>
<dbReference type="RefSeq" id="WP_013556084.1">
    <property type="nucleotide sequence ID" value="NC_014958.1"/>
</dbReference>
<dbReference type="HOGENOM" id="CLU_2616154_0_0_0"/>
<dbReference type="EMBL" id="CP002454">
    <property type="protein sequence ID" value="ADV66579.1"/>
    <property type="molecule type" value="Genomic_DNA"/>
</dbReference>
<protein>
    <submittedName>
        <fullName evidence="3">Uncharacterized protein</fullName>
    </submittedName>
</protein>
<evidence type="ECO:0000256" key="1">
    <source>
        <dbReference type="SAM" id="MobiDB-lite"/>
    </source>
</evidence>
<sequence>MSGFSGGSFSFSRSSGRGARGFRGHSHSHSHSGGHRYGHRGHARHVVRRGGCLGAFVVGVAVLSGAVAAVGGVFALLA</sequence>
<keyword evidence="2" id="KW-0812">Transmembrane</keyword>
<keyword evidence="2" id="KW-0472">Membrane</keyword>
<feature type="transmembrane region" description="Helical" evidence="2">
    <location>
        <begin position="53"/>
        <end position="77"/>
    </location>
</feature>